<keyword evidence="3" id="KW-1185">Reference proteome</keyword>
<comment type="caution">
    <text evidence="2">The sequence shown here is derived from an EMBL/GenBank/DDBJ whole genome shotgun (WGS) entry which is preliminary data.</text>
</comment>
<sequence length="101" mass="10714">MAYSLMGHQPGEQPNGANADIGTGGALRDKDTILKNMKALTICQGNIMVAGAQLKEQQMQQNRDEPIRAFAAVLRGQTGVCSFNLSVHPVPVVPALITAMP</sequence>
<dbReference type="AlphaFoldDB" id="A0AAV4AHG1"/>
<organism evidence="2 3">
    <name type="scientific">Plakobranchus ocellatus</name>
    <dbReference type="NCBI Taxonomy" id="259542"/>
    <lineage>
        <taxon>Eukaryota</taxon>
        <taxon>Metazoa</taxon>
        <taxon>Spiralia</taxon>
        <taxon>Lophotrochozoa</taxon>
        <taxon>Mollusca</taxon>
        <taxon>Gastropoda</taxon>
        <taxon>Heterobranchia</taxon>
        <taxon>Euthyneura</taxon>
        <taxon>Panpulmonata</taxon>
        <taxon>Sacoglossa</taxon>
        <taxon>Placobranchoidea</taxon>
        <taxon>Plakobranchidae</taxon>
        <taxon>Plakobranchus</taxon>
    </lineage>
</organism>
<accession>A0AAV4AHG1</accession>
<name>A0AAV4AHG1_9GAST</name>
<evidence type="ECO:0000313" key="2">
    <source>
        <dbReference type="EMBL" id="GFO06683.1"/>
    </source>
</evidence>
<reference evidence="2 3" key="1">
    <citation type="journal article" date="2021" name="Elife">
        <title>Chloroplast acquisition without the gene transfer in kleptoplastic sea slugs, Plakobranchus ocellatus.</title>
        <authorList>
            <person name="Maeda T."/>
            <person name="Takahashi S."/>
            <person name="Yoshida T."/>
            <person name="Shimamura S."/>
            <person name="Takaki Y."/>
            <person name="Nagai Y."/>
            <person name="Toyoda A."/>
            <person name="Suzuki Y."/>
            <person name="Arimoto A."/>
            <person name="Ishii H."/>
            <person name="Satoh N."/>
            <person name="Nishiyama T."/>
            <person name="Hasebe M."/>
            <person name="Maruyama T."/>
            <person name="Minagawa J."/>
            <person name="Obokata J."/>
            <person name="Shigenobu S."/>
        </authorList>
    </citation>
    <scope>NUCLEOTIDE SEQUENCE [LARGE SCALE GENOMIC DNA]</scope>
</reference>
<dbReference type="EMBL" id="BLXT01003782">
    <property type="protein sequence ID" value="GFO06683.1"/>
    <property type="molecule type" value="Genomic_DNA"/>
</dbReference>
<dbReference type="Proteomes" id="UP000735302">
    <property type="component" value="Unassembled WGS sequence"/>
</dbReference>
<evidence type="ECO:0000256" key="1">
    <source>
        <dbReference type="SAM" id="MobiDB-lite"/>
    </source>
</evidence>
<gene>
    <name evidence="2" type="ORF">PoB_003318800</name>
</gene>
<evidence type="ECO:0000313" key="3">
    <source>
        <dbReference type="Proteomes" id="UP000735302"/>
    </source>
</evidence>
<feature type="region of interest" description="Disordered" evidence="1">
    <location>
        <begin position="1"/>
        <end position="23"/>
    </location>
</feature>
<proteinExistence type="predicted"/>
<protein>
    <submittedName>
        <fullName evidence="2">Uncharacterized protein</fullName>
    </submittedName>
</protein>